<keyword evidence="4" id="KW-0539">Nucleus</keyword>
<feature type="domain" description="MI" evidence="6">
    <location>
        <begin position="1"/>
        <end position="92"/>
    </location>
</feature>
<feature type="region of interest" description="Disordered" evidence="5">
    <location>
        <begin position="178"/>
        <end position="298"/>
    </location>
</feature>
<dbReference type="GO" id="GO:0003723">
    <property type="term" value="F:RNA binding"/>
    <property type="evidence" value="ECO:0007669"/>
    <property type="project" value="TreeGrafter"/>
</dbReference>
<evidence type="ECO:0000313" key="7">
    <source>
        <dbReference type="EMBL" id="CAH2305861.1"/>
    </source>
</evidence>
<proteinExistence type="predicted"/>
<evidence type="ECO:0000256" key="2">
    <source>
        <dbReference type="ARBA" id="ARBA00022664"/>
    </source>
</evidence>
<dbReference type="Proteomes" id="UP001295444">
    <property type="component" value="Chromosome 07"/>
</dbReference>
<dbReference type="PANTHER" id="PTHR18034:SF3">
    <property type="entry name" value="PRE-MRNA-SPLICING FACTOR CWC22 HOMOLOG"/>
    <property type="match status" value="1"/>
</dbReference>
<evidence type="ECO:0000259" key="6">
    <source>
        <dbReference type="PROSITE" id="PS51366"/>
    </source>
</evidence>
<dbReference type="PROSITE" id="PS51366">
    <property type="entry name" value="MI"/>
    <property type="match status" value="1"/>
</dbReference>
<dbReference type="InterPro" id="IPR003891">
    <property type="entry name" value="Initiation_fac_eIF4g_MI"/>
</dbReference>
<accession>A0AAD1SSN6</accession>
<evidence type="ECO:0000256" key="4">
    <source>
        <dbReference type="ARBA" id="ARBA00023242"/>
    </source>
</evidence>
<feature type="compositionally biased region" description="Basic residues" evidence="5">
    <location>
        <begin position="276"/>
        <end position="291"/>
    </location>
</feature>
<evidence type="ECO:0000256" key="3">
    <source>
        <dbReference type="ARBA" id="ARBA00023187"/>
    </source>
</evidence>
<sequence length="298" mass="33775">MDFPDSQTKELCNMILDCCAQQRTYEKFFGLLAGRFCLLKKDYMESFEAIFKEQYDTIHRLETNKLRNVAKMFAHLLYTDSIPWSVLECINLSEETTTSSSRIFVKIFFQELCEYMGLPKLNARLKDLTLQPFFQGLLPMDNPKNTRFAINFFTSIGLGGLTDELREHLKNAPKIIMTQKQNVDSSDSSSHGSASDSDSSSSSSSSDSDSSSSSASSSSSSSGGDSDSPKRKKTSQKKKSKHSQKEPPKKQSNEGRRKESTDRKHHKDRDEDRSKKHESRSKHSLHSRSSHRSSLMSH</sequence>
<comment type="subcellular location">
    <subcellularLocation>
        <location evidence="1">Nucleus</location>
    </subcellularLocation>
</comment>
<feature type="compositionally biased region" description="Basic and acidic residues" evidence="5">
    <location>
        <begin position="243"/>
        <end position="275"/>
    </location>
</feature>
<keyword evidence="2" id="KW-0507">mRNA processing</keyword>
<organism evidence="7 8">
    <name type="scientific">Pelobates cultripes</name>
    <name type="common">Western spadefoot toad</name>
    <dbReference type="NCBI Taxonomy" id="61616"/>
    <lineage>
        <taxon>Eukaryota</taxon>
        <taxon>Metazoa</taxon>
        <taxon>Chordata</taxon>
        <taxon>Craniata</taxon>
        <taxon>Vertebrata</taxon>
        <taxon>Euteleostomi</taxon>
        <taxon>Amphibia</taxon>
        <taxon>Batrachia</taxon>
        <taxon>Anura</taxon>
        <taxon>Pelobatoidea</taxon>
        <taxon>Pelobatidae</taxon>
        <taxon>Pelobates</taxon>
    </lineage>
</organism>
<dbReference type="EMBL" id="OW240918">
    <property type="protein sequence ID" value="CAH2305861.1"/>
    <property type="molecule type" value="Genomic_DNA"/>
</dbReference>
<dbReference type="Pfam" id="PF02847">
    <property type="entry name" value="MA3"/>
    <property type="match status" value="1"/>
</dbReference>
<dbReference type="AlphaFoldDB" id="A0AAD1SSN6"/>
<gene>
    <name evidence="7" type="ORF">PECUL_23A000993</name>
</gene>
<evidence type="ECO:0000256" key="5">
    <source>
        <dbReference type="SAM" id="MobiDB-lite"/>
    </source>
</evidence>
<name>A0AAD1SSN6_PELCU</name>
<keyword evidence="3" id="KW-0508">mRNA splicing</keyword>
<evidence type="ECO:0000313" key="8">
    <source>
        <dbReference type="Proteomes" id="UP001295444"/>
    </source>
</evidence>
<dbReference type="InterPro" id="IPR050781">
    <property type="entry name" value="CWC22_splicing_factor"/>
</dbReference>
<protein>
    <submittedName>
        <fullName evidence="7">Pre-mRNA-splicing factor CWC22 homolog isoform X1</fullName>
    </submittedName>
</protein>
<keyword evidence="8" id="KW-1185">Reference proteome</keyword>
<dbReference type="PANTHER" id="PTHR18034">
    <property type="entry name" value="CELL CYCLE CONTROL PROTEIN CWF22-RELATED"/>
    <property type="match status" value="1"/>
</dbReference>
<feature type="compositionally biased region" description="Low complexity" evidence="5">
    <location>
        <begin position="184"/>
        <end position="226"/>
    </location>
</feature>
<dbReference type="GO" id="GO:0000398">
    <property type="term" value="P:mRNA splicing, via spliceosome"/>
    <property type="evidence" value="ECO:0007669"/>
    <property type="project" value="TreeGrafter"/>
</dbReference>
<evidence type="ECO:0000256" key="1">
    <source>
        <dbReference type="ARBA" id="ARBA00004123"/>
    </source>
</evidence>
<dbReference type="GO" id="GO:0071013">
    <property type="term" value="C:catalytic step 2 spliceosome"/>
    <property type="evidence" value="ECO:0007669"/>
    <property type="project" value="TreeGrafter"/>
</dbReference>
<feature type="compositionally biased region" description="Basic residues" evidence="5">
    <location>
        <begin position="230"/>
        <end position="242"/>
    </location>
</feature>
<reference evidence="7" key="1">
    <citation type="submission" date="2022-03" db="EMBL/GenBank/DDBJ databases">
        <authorList>
            <person name="Alioto T."/>
            <person name="Alioto T."/>
            <person name="Gomez Garrido J."/>
        </authorList>
    </citation>
    <scope>NUCLEOTIDE SEQUENCE</scope>
</reference>